<proteinExistence type="inferred from homology"/>
<comment type="pathway">
    <text evidence="1">Protein modification; protein glycosylation.</text>
</comment>
<evidence type="ECO:0000259" key="9">
    <source>
        <dbReference type="Pfam" id="PF13844"/>
    </source>
</evidence>
<feature type="repeat" description="TPR" evidence="8">
    <location>
        <begin position="65"/>
        <end position="98"/>
    </location>
</feature>
<comment type="similarity">
    <text evidence="2">Belongs to the glycosyltransferase 41 family. O-GlcNAc transferase subfamily.</text>
</comment>
<dbReference type="EMBL" id="NBTY01000197">
    <property type="protein sequence ID" value="OTP67326.1"/>
    <property type="molecule type" value="Genomic_DNA"/>
</dbReference>
<feature type="domain" description="O-GlcNAc transferase C-terminal" evidence="9">
    <location>
        <begin position="275"/>
        <end position="435"/>
    </location>
</feature>
<dbReference type="Pfam" id="PF14559">
    <property type="entry name" value="TPR_19"/>
    <property type="match status" value="1"/>
</dbReference>
<keyword evidence="6" id="KW-0677">Repeat</keyword>
<dbReference type="PANTHER" id="PTHR44998:SF1">
    <property type="entry name" value="UDP-N-ACETYLGLUCOSAMINE--PEPTIDE N-ACETYLGLUCOSAMINYLTRANSFERASE 110 KDA SUBUNIT"/>
    <property type="match status" value="1"/>
</dbReference>
<feature type="repeat" description="TPR" evidence="8">
    <location>
        <begin position="133"/>
        <end position="166"/>
    </location>
</feature>
<protein>
    <recommendedName>
        <fullName evidence="3">protein O-GlcNAc transferase</fullName>
        <ecNumber evidence="3">2.4.1.255</ecNumber>
    </recommendedName>
</protein>
<dbReference type="PROSITE" id="PS50005">
    <property type="entry name" value="TPR"/>
    <property type="match status" value="3"/>
</dbReference>
<gene>
    <name evidence="10" type="ORF">PAMC26510_31655</name>
</gene>
<dbReference type="AlphaFoldDB" id="A0A242M7X0"/>
<evidence type="ECO:0000256" key="5">
    <source>
        <dbReference type="ARBA" id="ARBA00022679"/>
    </source>
</evidence>
<dbReference type="Gene3D" id="3.40.50.11380">
    <property type="match status" value="1"/>
</dbReference>
<dbReference type="Pfam" id="PF13432">
    <property type="entry name" value="TPR_16"/>
    <property type="match status" value="1"/>
</dbReference>
<dbReference type="Pfam" id="PF13844">
    <property type="entry name" value="Glyco_transf_41"/>
    <property type="match status" value="2"/>
</dbReference>
<dbReference type="Gene3D" id="1.25.40.10">
    <property type="entry name" value="Tetratricopeptide repeat domain"/>
    <property type="match status" value="2"/>
</dbReference>
<keyword evidence="5" id="KW-0808">Transferase</keyword>
<feature type="domain" description="O-GlcNAc transferase C-terminal" evidence="9">
    <location>
        <begin position="443"/>
        <end position="628"/>
    </location>
</feature>
<dbReference type="GO" id="GO:0097363">
    <property type="term" value="F:protein O-acetylglucosaminyltransferase activity"/>
    <property type="evidence" value="ECO:0007669"/>
    <property type="project" value="UniProtKB-EC"/>
</dbReference>
<evidence type="ECO:0000256" key="8">
    <source>
        <dbReference type="PROSITE-ProRule" id="PRU00339"/>
    </source>
</evidence>
<keyword evidence="7 8" id="KW-0802">TPR repeat</keyword>
<dbReference type="Pfam" id="PF13181">
    <property type="entry name" value="TPR_8"/>
    <property type="match status" value="1"/>
</dbReference>
<comment type="caution">
    <text evidence="10">The sequence shown here is derived from an EMBL/GenBank/DDBJ whole genome shotgun (WGS) entry which is preliminary data.</text>
</comment>
<dbReference type="Proteomes" id="UP000194546">
    <property type="component" value="Unassembled WGS sequence"/>
</dbReference>
<evidence type="ECO:0000313" key="11">
    <source>
        <dbReference type="Proteomes" id="UP000194546"/>
    </source>
</evidence>
<dbReference type="SMART" id="SM00028">
    <property type="entry name" value="TPR"/>
    <property type="match status" value="4"/>
</dbReference>
<evidence type="ECO:0000256" key="4">
    <source>
        <dbReference type="ARBA" id="ARBA00022676"/>
    </source>
</evidence>
<reference evidence="10 11" key="1">
    <citation type="submission" date="2017-03" db="EMBL/GenBank/DDBJ databases">
        <title>Genome analysis of strain PAMC 26510.</title>
        <authorList>
            <person name="Oh H.-M."/>
            <person name="Yang J.-A."/>
        </authorList>
    </citation>
    <scope>NUCLEOTIDE SEQUENCE [LARGE SCALE GENOMIC DNA]</scope>
    <source>
        <strain evidence="10 11">PAMC 26510</strain>
    </source>
</reference>
<evidence type="ECO:0000256" key="2">
    <source>
        <dbReference type="ARBA" id="ARBA00005386"/>
    </source>
</evidence>
<dbReference type="InterPro" id="IPR011990">
    <property type="entry name" value="TPR-like_helical_dom_sf"/>
</dbReference>
<evidence type="ECO:0000256" key="7">
    <source>
        <dbReference type="ARBA" id="ARBA00022803"/>
    </source>
</evidence>
<dbReference type="InterPro" id="IPR029489">
    <property type="entry name" value="OGT/SEC/SPY_C"/>
</dbReference>
<evidence type="ECO:0000256" key="6">
    <source>
        <dbReference type="ARBA" id="ARBA00022737"/>
    </source>
</evidence>
<dbReference type="SUPFAM" id="SSF48452">
    <property type="entry name" value="TPR-like"/>
    <property type="match status" value="2"/>
</dbReference>
<evidence type="ECO:0000313" key="10">
    <source>
        <dbReference type="EMBL" id="OTP67326.1"/>
    </source>
</evidence>
<evidence type="ECO:0000256" key="3">
    <source>
        <dbReference type="ARBA" id="ARBA00011970"/>
    </source>
</evidence>
<keyword evidence="4" id="KW-0328">Glycosyltransferase</keyword>
<organism evidence="10 11">
    <name type="scientific">Caballeronia sordidicola</name>
    <name type="common">Burkholderia sordidicola</name>
    <dbReference type="NCBI Taxonomy" id="196367"/>
    <lineage>
        <taxon>Bacteria</taxon>
        <taxon>Pseudomonadati</taxon>
        <taxon>Pseudomonadota</taxon>
        <taxon>Betaproteobacteria</taxon>
        <taxon>Burkholderiales</taxon>
        <taxon>Burkholderiaceae</taxon>
        <taxon>Caballeronia</taxon>
    </lineage>
</organism>
<accession>A0A242M7X0</accession>
<dbReference type="PANTHER" id="PTHR44998">
    <property type="match status" value="1"/>
</dbReference>
<dbReference type="EC" id="2.4.1.255" evidence="3"/>
<feature type="repeat" description="TPR" evidence="8">
    <location>
        <begin position="99"/>
        <end position="132"/>
    </location>
</feature>
<dbReference type="InterPro" id="IPR019734">
    <property type="entry name" value="TPR_rpt"/>
</dbReference>
<evidence type="ECO:0000256" key="1">
    <source>
        <dbReference type="ARBA" id="ARBA00004922"/>
    </source>
</evidence>
<name>A0A242M7X0_CABSO</name>
<dbReference type="Gene3D" id="3.40.50.2000">
    <property type="entry name" value="Glycogen Phosphorylase B"/>
    <property type="match status" value="1"/>
</dbReference>
<sequence length="658" mass="71877">MLQASTVALQSGSLIKAEILIQQLLKRDPRDAEAIHLLGITRIEQKRFPEAEQCLRKAVAINRNPTYFINLGLALASQGKDAQARDAYQAGIALEPQAARVYNNLGTILDRMQDRAGAELNYRRALATDPRYCLAHRNLGILLRETGRPHESETSFRQALAIEPETGAIWSTYADLLDSLNRLDDAEAAYRQAGRWDSVQHVMRQAASWDGLDEIDAAAIELVESARFANPGTWELLGIPSMPPAVHREAGRLFALSRWGRELNAQGASAATPREADGHRLKIGYLSSDFYDHATMHLLAGVLELHDQSCVDVHLYSYGPSRDDAFTSRIANMPATFHDVAAATDAEAATQIAADGIQLLVDLKGFTTGTRLGISARRPAPVTLNWLGYPGSLGHSGLADYLIGDPVVTPPAHADHFSETLALMPHCYQPNDHRRESGPQPTHAEAGLPETGIVFCSFNQTLKFGPTMFSVWCRLLAAVPGSVLWLLEPPVPDVIDNLRKEATARGIDASRLIFADRLKQPAHLARLALADIALDTFPCNSHTTGSDALWAGVPMVTRSGALFASRVGASLLRAAGLGELVTEDDETYFNVALSLASDPERLAALSAQLIQRRETLPLFNTAQFTRDLERLYKAIWQRETSGEAGTKAPIVLSAEERE</sequence>